<proteinExistence type="predicted"/>
<dbReference type="Proteomes" id="UP000561459">
    <property type="component" value="Unassembled WGS sequence"/>
</dbReference>
<accession>A0A7W6G0H0</accession>
<evidence type="ECO:0000256" key="1">
    <source>
        <dbReference type="SAM" id="Phobius"/>
    </source>
</evidence>
<keyword evidence="1" id="KW-0812">Transmembrane</keyword>
<reference evidence="2 3" key="1">
    <citation type="submission" date="2020-08" db="EMBL/GenBank/DDBJ databases">
        <title>Genomic Encyclopedia of Type Strains, Phase IV (KMG-IV): sequencing the most valuable type-strain genomes for metagenomic binning, comparative biology and taxonomic classification.</title>
        <authorList>
            <person name="Goeker M."/>
        </authorList>
    </citation>
    <scope>NUCLEOTIDE SEQUENCE [LARGE SCALE GENOMIC DNA]</scope>
    <source>
        <strain evidence="2 3">DSM 27568</strain>
    </source>
</reference>
<dbReference type="AlphaFoldDB" id="A0A7W6G0H0"/>
<feature type="transmembrane region" description="Helical" evidence="1">
    <location>
        <begin position="21"/>
        <end position="45"/>
    </location>
</feature>
<dbReference type="EMBL" id="JACIDY010000007">
    <property type="protein sequence ID" value="MBB3941192.1"/>
    <property type="molecule type" value="Genomic_DNA"/>
</dbReference>
<keyword evidence="1" id="KW-0472">Membrane</keyword>
<evidence type="ECO:0008006" key="4">
    <source>
        <dbReference type="Google" id="ProtNLM"/>
    </source>
</evidence>
<organism evidence="2 3">
    <name type="scientific">Novosphingobium fluoreni</name>
    <dbReference type="NCBI Taxonomy" id="1391222"/>
    <lineage>
        <taxon>Bacteria</taxon>
        <taxon>Pseudomonadati</taxon>
        <taxon>Pseudomonadota</taxon>
        <taxon>Alphaproteobacteria</taxon>
        <taxon>Sphingomonadales</taxon>
        <taxon>Sphingomonadaceae</taxon>
        <taxon>Novosphingobium</taxon>
    </lineage>
</organism>
<evidence type="ECO:0000313" key="2">
    <source>
        <dbReference type="EMBL" id="MBB3941192.1"/>
    </source>
</evidence>
<evidence type="ECO:0000313" key="3">
    <source>
        <dbReference type="Proteomes" id="UP000561459"/>
    </source>
</evidence>
<protein>
    <recommendedName>
        <fullName evidence="4">Heavy-metal-associated domain-containing protein</fullName>
    </recommendedName>
</protein>
<gene>
    <name evidence="2" type="ORF">GGR39_002860</name>
</gene>
<sequence>MTSRFHPKNLRARMDEAGPKGRLAIMLGMAAVGSVIGMAATQLIAQIEGDRGILPVANSVDIQVNGIVVDVTGKTGQEARVEGWKQAEKKAWEQLKGPAMPIEAIDAMVSSVVIEREQIGPHRYVAKLGVIFDRAKAGQYVGGGEGGGLHSAPMLVIPILYSGGVRQVFEVRGAWQKAWAEFQASASPVDYVRPAGTGGESLVLNAGQAGRRSRLWWRNVLDQFNAADVVIPVARLEREWPGGPVKGTFTARHGPDNEVLETFTMSARDDQAVPQMLAQAVARIDGIYRNALAQGQLTPNPTLMSGSIAFDQALGELRGKLMSRDVDSVPRAASAPASVAPLITPEPVPLGEIQTVTVQFASPDAAAVDAALSAVRGAAGVQNAATTSLAIGGTSVMRVTVAGGQGALVAALKARGWQVSAGGGVIRISR</sequence>
<keyword evidence="3" id="KW-1185">Reference proteome</keyword>
<name>A0A7W6G0H0_9SPHN</name>
<dbReference type="RefSeq" id="WP_246388740.1">
    <property type="nucleotide sequence ID" value="NZ_JACIDY010000007.1"/>
</dbReference>
<keyword evidence="1" id="KW-1133">Transmembrane helix</keyword>
<comment type="caution">
    <text evidence="2">The sequence shown here is derived from an EMBL/GenBank/DDBJ whole genome shotgun (WGS) entry which is preliminary data.</text>
</comment>